<dbReference type="OrthoDB" id="10264072at2759"/>
<dbReference type="AlphaFoldDB" id="A0A2W1B1U3"/>
<organism evidence="1 2">
    <name type="scientific">Helicoverpa armigera</name>
    <name type="common">Cotton bollworm</name>
    <name type="synonym">Heliothis armigera</name>
    <dbReference type="NCBI Taxonomy" id="29058"/>
    <lineage>
        <taxon>Eukaryota</taxon>
        <taxon>Metazoa</taxon>
        <taxon>Ecdysozoa</taxon>
        <taxon>Arthropoda</taxon>
        <taxon>Hexapoda</taxon>
        <taxon>Insecta</taxon>
        <taxon>Pterygota</taxon>
        <taxon>Neoptera</taxon>
        <taxon>Endopterygota</taxon>
        <taxon>Lepidoptera</taxon>
        <taxon>Glossata</taxon>
        <taxon>Ditrysia</taxon>
        <taxon>Noctuoidea</taxon>
        <taxon>Noctuidae</taxon>
        <taxon>Heliothinae</taxon>
        <taxon>Helicoverpa</taxon>
    </lineage>
</organism>
<keyword evidence="2" id="KW-1185">Reference proteome</keyword>
<dbReference type="EMBL" id="KZ150666">
    <property type="protein sequence ID" value="PZC70398.1"/>
    <property type="molecule type" value="Genomic_DNA"/>
</dbReference>
<gene>
    <name evidence="1" type="primary">HaOG216558</name>
    <name evidence="1" type="ORF">B5X24_HaOG216558</name>
</gene>
<name>A0A2W1B1U3_HELAM</name>
<protein>
    <submittedName>
        <fullName evidence="1">Uncharacterized protein</fullName>
    </submittedName>
</protein>
<reference evidence="1 2" key="1">
    <citation type="journal article" date="2017" name="BMC Biol.">
        <title>Genomic innovations, transcriptional plasticity and gene loss underlying the evolution and divergence of two highly polyphagous and invasive Helicoverpa pest species.</title>
        <authorList>
            <person name="Pearce S.L."/>
            <person name="Clarke D.F."/>
            <person name="East P.D."/>
            <person name="Elfekih S."/>
            <person name="Gordon K.H."/>
            <person name="Jermiin L.S."/>
            <person name="McGaughran A."/>
            <person name="Oakeshott J.G."/>
            <person name="Papanikolaou A."/>
            <person name="Perera O.P."/>
            <person name="Rane R.V."/>
            <person name="Richards S."/>
            <person name="Tay W.T."/>
            <person name="Walsh T.K."/>
            <person name="Anderson A."/>
            <person name="Anderson C.J."/>
            <person name="Asgari S."/>
            <person name="Board P.G."/>
            <person name="Bretschneider A."/>
            <person name="Campbell P.M."/>
            <person name="Chertemps T."/>
            <person name="Christeller J.T."/>
            <person name="Coppin C.W."/>
            <person name="Downes S.J."/>
            <person name="Duan G."/>
            <person name="Farnsworth C.A."/>
            <person name="Good R.T."/>
            <person name="Han L.B."/>
            <person name="Han Y.C."/>
            <person name="Hatje K."/>
            <person name="Horne I."/>
            <person name="Huang Y.P."/>
            <person name="Hughes D.S."/>
            <person name="Jacquin-Joly E."/>
            <person name="James W."/>
            <person name="Jhangiani S."/>
            <person name="Kollmar M."/>
            <person name="Kuwar S.S."/>
            <person name="Li S."/>
            <person name="Liu N.Y."/>
            <person name="Maibeche M.T."/>
            <person name="Miller J.R."/>
            <person name="Montagne N."/>
            <person name="Perry T."/>
            <person name="Qu J."/>
            <person name="Song S.V."/>
            <person name="Sutton G.G."/>
            <person name="Vogel H."/>
            <person name="Walenz B.P."/>
            <person name="Xu W."/>
            <person name="Zhang H.J."/>
            <person name="Zou Z."/>
            <person name="Batterham P."/>
            <person name="Edwards O.R."/>
            <person name="Feyereisen R."/>
            <person name="Gibbs R.A."/>
            <person name="Heckel D.G."/>
            <person name="McGrath A."/>
            <person name="Robin C."/>
            <person name="Scherer S.E."/>
            <person name="Worley K.C."/>
            <person name="Wu Y.D."/>
        </authorList>
    </citation>
    <scope>NUCLEOTIDE SEQUENCE [LARGE SCALE GENOMIC DNA]</scope>
    <source>
        <strain evidence="1">Harm_GR_Male_#8</strain>
        <tissue evidence="1">Whole organism</tissue>
    </source>
</reference>
<dbReference type="Proteomes" id="UP000249218">
    <property type="component" value="Unassembled WGS sequence"/>
</dbReference>
<sequence>MWHTDTQLHIGEVPVSLMDGVAGRGPARRWEQKQVQIKTMEGEFSVTMWATGEDDGEEPHTVLYYQLFFFLLPCSK</sequence>
<evidence type="ECO:0000313" key="1">
    <source>
        <dbReference type="EMBL" id="PZC70398.1"/>
    </source>
</evidence>
<accession>A0A2W1B1U3</accession>
<proteinExistence type="predicted"/>
<evidence type="ECO:0000313" key="2">
    <source>
        <dbReference type="Proteomes" id="UP000249218"/>
    </source>
</evidence>